<dbReference type="PANTHER" id="PTHR13318:SF190">
    <property type="entry name" value="PARTNER OF PAIRED, ISOFORM B"/>
    <property type="match status" value="1"/>
</dbReference>
<dbReference type="PANTHER" id="PTHR13318">
    <property type="entry name" value="PARTNER OF PAIRED, ISOFORM B-RELATED"/>
    <property type="match status" value="1"/>
</dbReference>
<comment type="caution">
    <text evidence="2">The sequence shown here is derived from an EMBL/GenBank/DDBJ whole genome shotgun (WGS) entry which is preliminary data.</text>
</comment>
<accession>A0A9N9BU71</accession>
<dbReference type="Pfam" id="PF25372">
    <property type="entry name" value="DUF7885"/>
    <property type="match status" value="1"/>
</dbReference>
<dbReference type="InterPro" id="IPR006553">
    <property type="entry name" value="Leu-rich_rpt_Cys-con_subtyp"/>
</dbReference>
<reference evidence="2" key="1">
    <citation type="submission" date="2021-06" db="EMBL/GenBank/DDBJ databases">
        <authorList>
            <person name="Kallberg Y."/>
            <person name="Tangrot J."/>
            <person name="Rosling A."/>
        </authorList>
    </citation>
    <scope>NUCLEOTIDE SEQUENCE</scope>
    <source>
        <strain evidence="2">CL551</strain>
    </source>
</reference>
<protein>
    <submittedName>
        <fullName evidence="2">9045_t:CDS:1</fullName>
    </submittedName>
</protein>
<dbReference type="SUPFAM" id="SSF52047">
    <property type="entry name" value="RNI-like"/>
    <property type="match status" value="2"/>
</dbReference>
<feature type="domain" description="F-box/LRR-repeat protein 15-like leucin rich repeat" evidence="1">
    <location>
        <begin position="246"/>
        <end position="371"/>
    </location>
</feature>
<evidence type="ECO:0000313" key="2">
    <source>
        <dbReference type="EMBL" id="CAG8575461.1"/>
    </source>
</evidence>
<name>A0A9N9BU71_9GLOM</name>
<proteinExistence type="predicted"/>
<dbReference type="GO" id="GO:0019005">
    <property type="term" value="C:SCF ubiquitin ligase complex"/>
    <property type="evidence" value="ECO:0007669"/>
    <property type="project" value="TreeGrafter"/>
</dbReference>
<dbReference type="Proteomes" id="UP000789342">
    <property type="component" value="Unassembled WGS sequence"/>
</dbReference>
<organism evidence="2 3">
    <name type="scientific">Acaulospora morrowiae</name>
    <dbReference type="NCBI Taxonomy" id="94023"/>
    <lineage>
        <taxon>Eukaryota</taxon>
        <taxon>Fungi</taxon>
        <taxon>Fungi incertae sedis</taxon>
        <taxon>Mucoromycota</taxon>
        <taxon>Glomeromycotina</taxon>
        <taxon>Glomeromycetes</taxon>
        <taxon>Diversisporales</taxon>
        <taxon>Acaulosporaceae</taxon>
        <taxon>Acaulospora</taxon>
    </lineage>
</organism>
<sequence>MERRTPAQKALLTADILFSISSFFERQDDVLKCLFVHPTWTMSSTLWRVQTANLTLSSSSSSSFKVFVRKLWKSPVWYSAESAQLFIRSLRKRKSLFLYGHMVRRIVFKVYRSDKTDPGFTSTDLKLISRMCPNLKHLTFVTTKPPFTHVNVEQMLRKTPNLITLNVLNCDDEWLENALTPLRQGCCPLLRHLEVHDCSRSWSSDVLRDIGERCTNIVSLKLHQRVSSLKFARMITKSFPNLRSFECKYINDAGLQGLITGLQNLKSLSSQFENDVTDEVAESLAGRFAKLESLRIRAIHKQDYSLFSTAFAKHRPCLRQLYLAALHIRDNTLETIVKNCHHLESIEIFMCFYLTDASIKAITRYRNTKLKHLMIAYNSYITDESVEEIANYCTKLKSIIIISCTKLTDQPFVKIAKECKSLEEYTVRHHSWHTMASIAHTLSVRNKGTLKVLKMYEACVKDLMVKKQSYNIDAEALERLAMRCPNIKTLVLKCRLQEKDQSKLARALCKFKNLEELQVSPSKKLTSDDIKRLEKHRRLRYVTLIHGFTPENQTHFQQASRHESSTRMNITLINPVNVVAL</sequence>
<dbReference type="EMBL" id="CAJVPV010004548">
    <property type="protein sequence ID" value="CAG8575461.1"/>
    <property type="molecule type" value="Genomic_DNA"/>
</dbReference>
<dbReference type="Gene3D" id="3.80.10.10">
    <property type="entry name" value="Ribonuclease Inhibitor"/>
    <property type="match status" value="2"/>
</dbReference>
<dbReference type="AlphaFoldDB" id="A0A9N9BU71"/>
<keyword evidence="3" id="KW-1185">Reference proteome</keyword>
<evidence type="ECO:0000313" key="3">
    <source>
        <dbReference type="Proteomes" id="UP000789342"/>
    </source>
</evidence>
<dbReference type="InterPro" id="IPR057207">
    <property type="entry name" value="FBXL15_LRR"/>
</dbReference>
<dbReference type="GO" id="GO:0031146">
    <property type="term" value="P:SCF-dependent proteasomal ubiquitin-dependent protein catabolic process"/>
    <property type="evidence" value="ECO:0007669"/>
    <property type="project" value="TreeGrafter"/>
</dbReference>
<dbReference type="InterPro" id="IPR032675">
    <property type="entry name" value="LRR_dom_sf"/>
</dbReference>
<dbReference type="SMART" id="SM00367">
    <property type="entry name" value="LRR_CC"/>
    <property type="match status" value="3"/>
</dbReference>
<dbReference type="OrthoDB" id="6781668at2759"/>
<evidence type="ECO:0000259" key="1">
    <source>
        <dbReference type="Pfam" id="PF25372"/>
    </source>
</evidence>
<gene>
    <name evidence="2" type="ORF">AMORRO_LOCUS6671</name>
</gene>